<dbReference type="EMBL" id="KL584977">
    <property type="protein sequence ID" value="KEQ87353.1"/>
    <property type="molecule type" value="Genomic_DNA"/>
</dbReference>
<gene>
    <name evidence="1" type="ORF">M438DRAFT_343711</name>
</gene>
<dbReference type="Proteomes" id="UP000030706">
    <property type="component" value="Unassembled WGS sequence"/>
</dbReference>
<dbReference type="AlphaFoldDB" id="A0A074XP73"/>
<dbReference type="HOGENOM" id="CLU_1467889_0_0_1"/>
<reference evidence="1 2" key="1">
    <citation type="journal article" date="2014" name="BMC Genomics">
        <title>Genome sequencing of four Aureobasidium pullulans varieties: biotechnological potential, stress tolerance, and description of new species.</title>
        <authorList>
            <person name="Gostin Ar C."/>
            <person name="Ohm R.A."/>
            <person name="Kogej T."/>
            <person name="Sonjak S."/>
            <person name="Turk M."/>
            <person name="Zajc J."/>
            <person name="Zalar P."/>
            <person name="Grube M."/>
            <person name="Sun H."/>
            <person name="Han J."/>
            <person name="Sharma A."/>
            <person name="Chiniquy J."/>
            <person name="Ngan C.Y."/>
            <person name="Lipzen A."/>
            <person name="Barry K."/>
            <person name="Grigoriev I.V."/>
            <person name="Gunde-Cimerman N."/>
        </authorList>
    </citation>
    <scope>NUCLEOTIDE SEQUENCE [LARGE SCALE GENOMIC DNA]</scope>
    <source>
        <strain evidence="1 2">EXF-150</strain>
    </source>
</reference>
<dbReference type="RefSeq" id="XP_029763540.1">
    <property type="nucleotide sequence ID" value="XM_029905046.1"/>
</dbReference>
<organism evidence="1 2">
    <name type="scientific">Aureobasidium pullulans EXF-150</name>
    <dbReference type="NCBI Taxonomy" id="1043002"/>
    <lineage>
        <taxon>Eukaryota</taxon>
        <taxon>Fungi</taxon>
        <taxon>Dikarya</taxon>
        <taxon>Ascomycota</taxon>
        <taxon>Pezizomycotina</taxon>
        <taxon>Dothideomycetes</taxon>
        <taxon>Dothideomycetidae</taxon>
        <taxon>Dothideales</taxon>
        <taxon>Saccotheciaceae</taxon>
        <taxon>Aureobasidium</taxon>
    </lineage>
</organism>
<name>A0A074XP73_AURPU</name>
<proteinExistence type="predicted"/>
<sequence>MSSPLSLSDKASLVEKANALTRTLRDPTIHDFAPHLGLFRELSDGLRRVTQALENGCEDTEVLGESPAATRDRRPSITSNLATQSHGKASTIASSAIYFALSFAQRIRDAARDWATLPDVHHQRRPQELHIQNIFALQKRRPSQETMFLDKMLLLCACQSLSADFRQFELRNGWTPKRDEISRR</sequence>
<evidence type="ECO:0000313" key="1">
    <source>
        <dbReference type="EMBL" id="KEQ87353.1"/>
    </source>
</evidence>
<dbReference type="GeneID" id="40747352"/>
<accession>A0A074XP73</accession>
<protein>
    <submittedName>
        <fullName evidence="1">Uncharacterized protein</fullName>
    </submittedName>
</protein>
<keyword evidence="2" id="KW-1185">Reference proteome</keyword>
<evidence type="ECO:0000313" key="2">
    <source>
        <dbReference type="Proteomes" id="UP000030706"/>
    </source>
</evidence>